<dbReference type="InterPro" id="IPR011029">
    <property type="entry name" value="DEATH-like_dom_sf"/>
</dbReference>
<name>A0AAY4EPQ1_9TELE</name>
<evidence type="ECO:0000256" key="11">
    <source>
        <dbReference type="SAM" id="Phobius"/>
    </source>
</evidence>
<feature type="region of interest" description="Disordered" evidence="10">
    <location>
        <begin position="205"/>
        <end position="308"/>
    </location>
</feature>
<evidence type="ECO:0000256" key="8">
    <source>
        <dbReference type="ARBA" id="ARBA00023180"/>
    </source>
</evidence>
<evidence type="ECO:0000256" key="9">
    <source>
        <dbReference type="PROSITE-ProRule" id="PRU00206"/>
    </source>
</evidence>
<dbReference type="CDD" id="cd10580">
    <property type="entry name" value="TNFRSF10"/>
    <property type="match status" value="1"/>
</dbReference>
<feature type="domain" description="Death" evidence="13">
    <location>
        <begin position="357"/>
        <end position="421"/>
    </location>
</feature>
<dbReference type="Gene3D" id="1.10.533.10">
    <property type="entry name" value="Death Domain, Fas"/>
    <property type="match status" value="1"/>
</dbReference>
<organism evidence="15 16">
    <name type="scientific">Denticeps clupeoides</name>
    <name type="common">denticle herring</name>
    <dbReference type="NCBI Taxonomy" id="299321"/>
    <lineage>
        <taxon>Eukaryota</taxon>
        <taxon>Metazoa</taxon>
        <taxon>Chordata</taxon>
        <taxon>Craniata</taxon>
        <taxon>Vertebrata</taxon>
        <taxon>Euteleostomi</taxon>
        <taxon>Actinopterygii</taxon>
        <taxon>Neopterygii</taxon>
        <taxon>Teleostei</taxon>
        <taxon>Clupei</taxon>
        <taxon>Clupeiformes</taxon>
        <taxon>Denticipitoidei</taxon>
        <taxon>Denticipitidae</taxon>
        <taxon>Denticeps</taxon>
    </lineage>
</organism>
<comment type="subcellular location">
    <subcellularLocation>
        <location evidence="1">Membrane</location>
    </subcellularLocation>
</comment>
<feature type="transmembrane region" description="Helical" evidence="11">
    <location>
        <begin position="175"/>
        <end position="199"/>
    </location>
</feature>
<gene>
    <name evidence="15" type="primary">tnfrsfa</name>
</gene>
<dbReference type="Gene3D" id="2.10.50.10">
    <property type="entry name" value="Tumor Necrosis Factor Receptor, subunit A, domain 2"/>
    <property type="match status" value="3"/>
</dbReference>
<keyword evidence="8" id="KW-0325">Glycoprotein</keyword>
<feature type="disulfide bond" evidence="9">
    <location>
        <begin position="134"/>
        <end position="147"/>
    </location>
</feature>
<evidence type="ECO:0000256" key="6">
    <source>
        <dbReference type="ARBA" id="ARBA00023157"/>
    </source>
</evidence>
<keyword evidence="4" id="KW-0677">Repeat</keyword>
<keyword evidence="16" id="KW-1185">Reference proteome</keyword>
<proteinExistence type="predicted"/>
<accession>A0AAY4EPQ1</accession>
<evidence type="ECO:0000256" key="1">
    <source>
        <dbReference type="ARBA" id="ARBA00004370"/>
    </source>
</evidence>
<feature type="repeat" description="TNFR-Cys" evidence="9">
    <location>
        <begin position="115"/>
        <end position="155"/>
    </location>
</feature>
<evidence type="ECO:0000256" key="3">
    <source>
        <dbReference type="ARBA" id="ARBA00022729"/>
    </source>
</evidence>
<dbReference type="PROSITE" id="PS00652">
    <property type="entry name" value="TNFR_NGFR_1"/>
    <property type="match status" value="1"/>
</dbReference>
<feature type="domain" description="TNFR-Cys" evidence="14">
    <location>
        <begin position="73"/>
        <end position="114"/>
    </location>
</feature>
<dbReference type="Proteomes" id="UP000694580">
    <property type="component" value="Chromosome 3"/>
</dbReference>
<dbReference type="GO" id="GO:0036462">
    <property type="term" value="P:TRAIL-activated apoptotic signaling pathway"/>
    <property type="evidence" value="ECO:0007669"/>
    <property type="project" value="TreeGrafter"/>
</dbReference>
<sequence length="430" mass="47967">MMFCAVKSTVLLVVLSLHLVLGTELSLNRTAKLIKCVENQQYEADGHCCLNCGAGTFVSKPCTLRLKQGTCSPCEQGKTYTEHPNGMDRCLQCTQCRMDQTVTQQCTSVRDTLCQCKDGSFCMPDEACEVCKKCTKCKLEEEEVKKCTPTSNTVCRLKERADPTSPSPDATSNTVAVVLGVLFGLVIIVVIVVLAISVLRYQRRHRGPDTESECPSVEEVKIPIDIPSAEEKQNTTNADLEEVDGPQYESRPLIQETHTECTKSFPVEDEDRGLGDSLPNTTNSSQTSLPTAAQNSPGHSPLAQRQPREEIVETVQENRPKDDVRFGRLVPLIGEANSLRKSFDLFDSNLDVRFHNKFFRSIGVPDNAIKNAENNHPSDKVYELLQGWMQREGLRANINTLIQALEDLDQRYSAENIISKAVERGYYRIE</sequence>
<evidence type="ECO:0000313" key="15">
    <source>
        <dbReference type="Ensembl" id="ENSDCDP00010059622.1"/>
    </source>
</evidence>
<evidence type="ECO:0000256" key="7">
    <source>
        <dbReference type="ARBA" id="ARBA00023170"/>
    </source>
</evidence>
<feature type="disulfide bond" evidence="9">
    <location>
        <begin position="96"/>
        <end position="114"/>
    </location>
</feature>
<dbReference type="InterPro" id="IPR034024">
    <property type="entry name" value="TNFRSF10_N"/>
</dbReference>
<keyword evidence="3 12" id="KW-0732">Signal</keyword>
<dbReference type="Ensembl" id="ENSDCDT00010070346.1">
    <property type="protein sequence ID" value="ENSDCDP00010059622.1"/>
    <property type="gene ID" value="ENSDCDG00010033308.1"/>
</dbReference>
<feature type="signal peptide" evidence="12">
    <location>
        <begin position="1"/>
        <end position="22"/>
    </location>
</feature>
<dbReference type="AlphaFoldDB" id="A0AAY4EPQ1"/>
<evidence type="ECO:0000256" key="2">
    <source>
        <dbReference type="ARBA" id="ARBA00022703"/>
    </source>
</evidence>
<dbReference type="Pfam" id="PF00531">
    <property type="entry name" value="Death"/>
    <property type="match status" value="1"/>
</dbReference>
<dbReference type="InterPro" id="IPR052491">
    <property type="entry name" value="TNFRSF10"/>
</dbReference>
<keyword evidence="5 11" id="KW-0472">Membrane</keyword>
<dbReference type="GeneID" id="114786847"/>
<feature type="chain" id="PRO_5044300750" description="Tumor necrosis factor receptor superfamily member 10B-like" evidence="12">
    <location>
        <begin position="23"/>
        <end position="430"/>
    </location>
</feature>
<dbReference type="GO" id="GO:0005886">
    <property type="term" value="C:plasma membrane"/>
    <property type="evidence" value="ECO:0007669"/>
    <property type="project" value="TreeGrafter"/>
</dbReference>
<feature type="repeat" description="TNFR-Cys" evidence="9">
    <location>
        <begin position="73"/>
        <end position="114"/>
    </location>
</feature>
<evidence type="ECO:0008006" key="17">
    <source>
        <dbReference type="Google" id="ProtNLM"/>
    </source>
</evidence>
<evidence type="ECO:0000256" key="4">
    <source>
        <dbReference type="ARBA" id="ARBA00022737"/>
    </source>
</evidence>
<reference evidence="15 16" key="1">
    <citation type="submission" date="2020-06" db="EMBL/GenBank/DDBJ databases">
        <authorList>
            <consortium name="Wellcome Sanger Institute Data Sharing"/>
        </authorList>
    </citation>
    <scope>NUCLEOTIDE SEQUENCE [LARGE SCALE GENOMIC DNA]</scope>
</reference>
<keyword evidence="7" id="KW-0675">Receptor</keyword>
<dbReference type="PANTHER" id="PTHR46330:SF6">
    <property type="entry name" value="HEMATOPOIETIC DEATH RECEPTOR-RELATED"/>
    <property type="match status" value="1"/>
</dbReference>
<dbReference type="InterPro" id="IPR000488">
    <property type="entry name" value="Death_dom"/>
</dbReference>
<feature type="disulfide bond" evidence="9">
    <location>
        <begin position="116"/>
        <end position="131"/>
    </location>
</feature>
<evidence type="ECO:0000259" key="14">
    <source>
        <dbReference type="PROSITE" id="PS50050"/>
    </source>
</evidence>
<keyword evidence="11" id="KW-1133">Transmembrane helix</keyword>
<feature type="domain" description="TNFR-Cys" evidence="14">
    <location>
        <begin position="115"/>
        <end position="155"/>
    </location>
</feature>
<evidence type="ECO:0000259" key="13">
    <source>
        <dbReference type="PROSITE" id="PS50017"/>
    </source>
</evidence>
<keyword evidence="2" id="KW-0053">Apoptosis</keyword>
<dbReference type="FunFam" id="2.10.50.10:FF:000004">
    <property type="entry name" value="Tumor necrosis factor receptor superfamily member 6"/>
    <property type="match status" value="1"/>
</dbReference>
<protein>
    <recommendedName>
        <fullName evidence="17">Tumor necrosis factor receptor superfamily member 10B-like</fullName>
    </recommendedName>
</protein>
<dbReference type="InterPro" id="IPR034029">
    <property type="entry name" value="TNFRSF10A/B_death"/>
</dbReference>
<dbReference type="Pfam" id="PF00020">
    <property type="entry name" value="TNFR_c6"/>
    <property type="match status" value="2"/>
</dbReference>
<dbReference type="PROSITE" id="PS50050">
    <property type="entry name" value="TNFR_NGFR_2"/>
    <property type="match status" value="2"/>
</dbReference>
<dbReference type="RefSeq" id="XP_028830221.1">
    <property type="nucleotide sequence ID" value="XM_028974388.1"/>
</dbReference>
<reference evidence="15" key="3">
    <citation type="submission" date="2025-09" db="UniProtKB">
        <authorList>
            <consortium name="Ensembl"/>
        </authorList>
    </citation>
    <scope>IDENTIFICATION</scope>
</reference>
<feature type="disulfide bond" evidence="9">
    <location>
        <begin position="137"/>
        <end position="155"/>
    </location>
</feature>
<dbReference type="PANTHER" id="PTHR46330">
    <property type="entry name" value="TUMOR NECROSIS FACTOR RECEPTOR SUPERFAMILY MEMBER 10B"/>
    <property type="match status" value="1"/>
</dbReference>
<feature type="disulfide bond" evidence="9">
    <location>
        <begin position="93"/>
        <end position="106"/>
    </location>
</feature>
<dbReference type="GO" id="GO:0009986">
    <property type="term" value="C:cell surface"/>
    <property type="evidence" value="ECO:0007669"/>
    <property type="project" value="TreeGrafter"/>
</dbReference>
<dbReference type="PROSITE" id="PS50017">
    <property type="entry name" value="DEATH_DOMAIN"/>
    <property type="match status" value="1"/>
</dbReference>
<evidence type="ECO:0000256" key="5">
    <source>
        <dbReference type="ARBA" id="ARBA00023136"/>
    </source>
</evidence>
<comment type="caution">
    <text evidence="9">Lacks conserved residue(s) required for the propagation of feature annotation.</text>
</comment>
<dbReference type="CDD" id="cd08315">
    <property type="entry name" value="Death_TRAILR_DR4_DR5"/>
    <property type="match status" value="1"/>
</dbReference>
<dbReference type="GO" id="GO:0004888">
    <property type="term" value="F:transmembrane signaling receptor activity"/>
    <property type="evidence" value="ECO:0007669"/>
    <property type="project" value="UniProtKB-ARBA"/>
</dbReference>
<dbReference type="InterPro" id="IPR001368">
    <property type="entry name" value="TNFR/NGFR_Cys_rich_reg"/>
</dbReference>
<keyword evidence="6 9" id="KW-1015">Disulfide bond</keyword>
<dbReference type="GeneTree" id="ENSGT00940000165531"/>
<dbReference type="SUPFAM" id="SSF57586">
    <property type="entry name" value="TNF receptor-like"/>
    <property type="match status" value="2"/>
</dbReference>
<dbReference type="SUPFAM" id="SSF47986">
    <property type="entry name" value="DEATH domain"/>
    <property type="match status" value="1"/>
</dbReference>
<keyword evidence="11" id="KW-0812">Transmembrane</keyword>
<reference evidence="15" key="2">
    <citation type="submission" date="2025-08" db="UniProtKB">
        <authorList>
            <consortium name="Ensembl"/>
        </authorList>
    </citation>
    <scope>IDENTIFICATION</scope>
</reference>
<evidence type="ECO:0000256" key="12">
    <source>
        <dbReference type="SAM" id="SignalP"/>
    </source>
</evidence>
<feature type="compositionally biased region" description="Polar residues" evidence="10">
    <location>
        <begin position="278"/>
        <end position="298"/>
    </location>
</feature>
<dbReference type="GO" id="GO:0043065">
    <property type="term" value="P:positive regulation of apoptotic process"/>
    <property type="evidence" value="ECO:0007669"/>
    <property type="project" value="TreeGrafter"/>
</dbReference>
<evidence type="ECO:0000313" key="16">
    <source>
        <dbReference type="Proteomes" id="UP000694580"/>
    </source>
</evidence>
<dbReference type="SMART" id="SM00208">
    <property type="entry name" value="TNFR"/>
    <property type="match status" value="3"/>
</dbReference>
<evidence type="ECO:0000256" key="10">
    <source>
        <dbReference type="SAM" id="MobiDB-lite"/>
    </source>
</evidence>